<keyword evidence="1" id="KW-0812">Transmembrane</keyword>
<evidence type="ECO:0000313" key="3">
    <source>
        <dbReference type="Proteomes" id="UP001529369"/>
    </source>
</evidence>
<keyword evidence="1" id="KW-0472">Membrane</keyword>
<feature type="transmembrane region" description="Helical" evidence="1">
    <location>
        <begin position="61"/>
        <end position="88"/>
    </location>
</feature>
<proteinExistence type="predicted"/>
<dbReference type="EMBL" id="JAUFPN010000284">
    <property type="protein sequence ID" value="MDN3568535.1"/>
    <property type="molecule type" value="Genomic_DNA"/>
</dbReference>
<reference evidence="3" key="1">
    <citation type="journal article" date="2019" name="Int. J. Syst. Evol. Microbiol.">
        <title>The Global Catalogue of Microorganisms (GCM) 10K type strain sequencing project: providing services to taxonomists for standard genome sequencing and annotation.</title>
        <authorList>
            <consortium name="The Broad Institute Genomics Platform"/>
            <consortium name="The Broad Institute Genome Sequencing Center for Infectious Disease"/>
            <person name="Wu L."/>
            <person name="Ma J."/>
        </authorList>
    </citation>
    <scope>NUCLEOTIDE SEQUENCE [LARGE SCALE GENOMIC DNA]</scope>
    <source>
        <strain evidence="3">CECT 7131</strain>
    </source>
</reference>
<evidence type="ECO:0008006" key="4">
    <source>
        <dbReference type="Google" id="ProtNLM"/>
    </source>
</evidence>
<sequence>MPSRAFDRPALPVSNIRDADLDQTTSNHPFAFFYLYFMGIVFGFFIYLSGFFVKSLWGITILFYLGLAMLPVTEVVLALFLALGLHWAHRRRRLLWFGRANILVVVLMRSCTRLNALLRLG</sequence>
<accession>A0ABT8AFY4</accession>
<dbReference type="Proteomes" id="UP001529369">
    <property type="component" value="Unassembled WGS sequence"/>
</dbReference>
<feature type="transmembrane region" description="Helical" evidence="1">
    <location>
        <begin position="31"/>
        <end position="49"/>
    </location>
</feature>
<name>A0ABT8AFY4_9PROT</name>
<comment type="caution">
    <text evidence="2">The sequence shown here is derived from an EMBL/GenBank/DDBJ whole genome shotgun (WGS) entry which is preliminary data.</text>
</comment>
<gene>
    <name evidence="2" type="ORF">QWZ14_29515</name>
</gene>
<dbReference type="RefSeq" id="WP_290320645.1">
    <property type="nucleotide sequence ID" value="NZ_JAUFPN010000284.1"/>
</dbReference>
<organism evidence="2 3">
    <name type="scientific">Paeniroseomonas aquatica</name>
    <dbReference type="NCBI Taxonomy" id="373043"/>
    <lineage>
        <taxon>Bacteria</taxon>
        <taxon>Pseudomonadati</taxon>
        <taxon>Pseudomonadota</taxon>
        <taxon>Alphaproteobacteria</taxon>
        <taxon>Acetobacterales</taxon>
        <taxon>Acetobacteraceae</taxon>
        <taxon>Paeniroseomonas</taxon>
    </lineage>
</organism>
<feature type="non-terminal residue" evidence="2">
    <location>
        <position position="121"/>
    </location>
</feature>
<keyword evidence="1" id="KW-1133">Transmembrane helix</keyword>
<evidence type="ECO:0000313" key="2">
    <source>
        <dbReference type="EMBL" id="MDN3568535.1"/>
    </source>
</evidence>
<evidence type="ECO:0000256" key="1">
    <source>
        <dbReference type="SAM" id="Phobius"/>
    </source>
</evidence>
<keyword evidence="3" id="KW-1185">Reference proteome</keyword>
<protein>
    <recommendedName>
        <fullName evidence="4">DUF2628 domain-containing protein</fullName>
    </recommendedName>
</protein>